<feature type="compositionally biased region" description="Low complexity" evidence="1">
    <location>
        <begin position="119"/>
        <end position="136"/>
    </location>
</feature>
<reference evidence="2" key="1">
    <citation type="submission" date="2023-03" db="EMBL/GenBank/DDBJ databases">
        <title>Massive genome expansion in bonnet fungi (Mycena s.s.) driven by repeated elements and novel gene families across ecological guilds.</title>
        <authorList>
            <consortium name="Lawrence Berkeley National Laboratory"/>
            <person name="Harder C.B."/>
            <person name="Miyauchi S."/>
            <person name="Viragh M."/>
            <person name="Kuo A."/>
            <person name="Thoen E."/>
            <person name="Andreopoulos B."/>
            <person name="Lu D."/>
            <person name="Skrede I."/>
            <person name="Drula E."/>
            <person name="Henrissat B."/>
            <person name="Morin E."/>
            <person name="Kohler A."/>
            <person name="Barry K."/>
            <person name="LaButti K."/>
            <person name="Morin E."/>
            <person name="Salamov A."/>
            <person name="Lipzen A."/>
            <person name="Mereny Z."/>
            <person name="Hegedus B."/>
            <person name="Baldrian P."/>
            <person name="Stursova M."/>
            <person name="Weitz H."/>
            <person name="Taylor A."/>
            <person name="Grigoriev I.V."/>
            <person name="Nagy L.G."/>
            <person name="Martin F."/>
            <person name="Kauserud H."/>
        </authorList>
    </citation>
    <scope>NUCLEOTIDE SEQUENCE</scope>
    <source>
        <strain evidence="2">CBHHK188m</strain>
    </source>
</reference>
<sequence>MSIHSSSSISGSQNSGSGSSTSVHSVANTVTSTTALTAAYRPPQKDYAAAFAMLQGQYGMGGDFPAAPHAVQHTAPVKKKQRKPVSEADGRGVSSTSREQRPPTSPTTIPVPPIPRLRSVPLLASPSARAPPAQLSGRSSADGGEPAPMVKTQEDKGKSSGVSRLKKILGVRFKGAFRETNDLSQSVRFSLSISIAPRIMRVAHPSYTP</sequence>
<keyword evidence="3" id="KW-1185">Reference proteome</keyword>
<dbReference type="EMBL" id="JARJLG010000011">
    <property type="protein sequence ID" value="KAJ7776813.1"/>
    <property type="molecule type" value="Genomic_DNA"/>
</dbReference>
<evidence type="ECO:0000313" key="2">
    <source>
        <dbReference type="EMBL" id="KAJ7776813.1"/>
    </source>
</evidence>
<feature type="region of interest" description="Disordered" evidence="1">
    <location>
        <begin position="65"/>
        <end position="161"/>
    </location>
</feature>
<proteinExistence type="predicted"/>
<name>A0AAD7NVG8_9AGAR</name>
<organism evidence="2 3">
    <name type="scientific">Mycena maculata</name>
    <dbReference type="NCBI Taxonomy" id="230809"/>
    <lineage>
        <taxon>Eukaryota</taxon>
        <taxon>Fungi</taxon>
        <taxon>Dikarya</taxon>
        <taxon>Basidiomycota</taxon>
        <taxon>Agaricomycotina</taxon>
        <taxon>Agaricomycetes</taxon>
        <taxon>Agaricomycetidae</taxon>
        <taxon>Agaricales</taxon>
        <taxon>Marasmiineae</taxon>
        <taxon>Mycenaceae</taxon>
        <taxon>Mycena</taxon>
    </lineage>
</organism>
<accession>A0AAD7NVG8</accession>
<evidence type="ECO:0000256" key="1">
    <source>
        <dbReference type="SAM" id="MobiDB-lite"/>
    </source>
</evidence>
<protein>
    <submittedName>
        <fullName evidence="2">Uncharacterized protein</fullName>
    </submittedName>
</protein>
<evidence type="ECO:0000313" key="3">
    <source>
        <dbReference type="Proteomes" id="UP001215280"/>
    </source>
</evidence>
<gene>
    <name evidence="2" type="ORF">DFH07DRAFT_951430</name>
</gene>
<dbReference type="AlphaFoldDB" id="A0AAD7NVG8"/>
<comment type="caution">
    <text evidence="2">The sequence shown here is derived from an EMBL/GenBank/DDBJ whole genome shotgun (WGS) entry which is preliminary data.</text>
</comment>
<dbReference type="Proteomes" id="UP001215280">
    <property type="component" value="Unassembled WGS sequence"/>
</dbReference>
<feature type="compositionally biased region" description="Pro residues" evidence="1">
    <location>
        <begin position="103"/>
        <end position="115"/>
    </location>
</feature>
<feature type="region of interest" description="Disordered" evidence="1">
    <location>
        <begin position="1"/>
        <end position="24"/>
    </location>
</feature>